<sequence>MTVTGTLRMNRGLESSRNEAAFELDEIVVGKDVLELISSAMYVDPMTVYREYVQNAADAIDLARQQGNLGEDEPGKVDISIDPATRTVRIRDNGSGIAWADFARRLTALGGSSKRGTSARGFRGVGRLAGLGYAQELIFRSRVSTEDKVSELRWDCRRLKAALRSADDLTGVDGLIRSVASLHQVDAGDYPSRFFEVELKGMIRLRSDRLMGANAIAEYLSQVAPVPFSPEFRFGAQITAALKPYVDLSELEIRIEGIEGPVYRPHRDSFEFADKQHIAFNSVQIQEIPGMDGDLAAIAWVLHHDYEGAVPSATLSKGLRLRSGNVQVGENNLLEELFPETRFNSWSVGEVHIFDRRIVPNGRRDHFEQNPHYHNLINQLTPTAREIARLCRTSSIRRKWLREFDAHRNAVSEKLDIATQGSLPGAELQKIVASTEASLSRMESIANMELLQDDAPDQLQPIVFDMRERIGGLSIEETLKTSPLSKMTATDRSMYERLFSLVYECSANRIAAKSLVDRMIIKLTNEL</sequence>
<name>A0ABW5DU99_9PROT</name>
<organism evidence="1 2">
    <name type="scientific">Lacibacterium aquatile</name>
    <dbReference type="NCBI Taxonomy" id="1168082"/>
    <lineage>
        <taxon>Bacteria</taxon>
        <taxon>Pseudomonadati</taxon>
        <taxon>Pseudomonadota</taxon>
        <taxon>Alphaproteobacteria</taxon>
        <taxon>Rhodospirillales</taxon>
        <taxon>Rhodospirillaceae</taxon>
    </lineage>
</organism>
<dbReference type="EMBL" id="JBHUIP010000005">
    <property type="protein sequence ID" value="MFD2262825.1"/>
    <property type="molecule type" value="Genomic_DNA"/>
</dbReference>
<dbReference type="InterPro" id="IPR036890">
    <property type="entry name" value="HATPase_C_sf"/>
</dbReference>
<dbReference type="Gene3D" id="3.30.565.10">
    <property type="entry name" value="Histidine kinase-like ATPase, C-terminal domain"/>
    <property type="match status" value="1"/>
</dbReference>
<dbReference type="GO" id="GO:0005524">
    <property type="term" value="F:ATP binding"/>
    <property type="evidence" value="ECO:0007669"/>
    <property type="project" value="UniProtKB-KW"/>
</dbReference>
<dbReference type="Proteomes" id="UP001597295">
    <property type="component" value="Unassembled WGS sequence"/>
</dbReference>
<keyword evidence="2" id="KW-1185">Reference proteome</keyword>
<proteinExistence type="predicted"/>
<keyword evidence="1" id="KW-0067">ATP-binding</keyword>
<comment type="caution">
    <text evidence="1">The sequence shown here is derived from an EMBL/GenBank/DDBJ whole genome shotgun (WGS) entry which is preliminary data.</text>
</comment>
<keyword evidence="1" id="KW-0547">Nucleotide-binding</keyword>
<reference evidence="2" key="1">
    <citation type="journal article" date="2019" name="Int. J. Syst. Evol. Microbiol.">
        <title>The Global Catalogue of Microorganisms (GCM) 10K type strain sequencing project: providing services to taxonomists for standard genome sequencing and annotation.</title>
        <authorList>
            <consortium name="The Broad Institute Genomics Platform"/>
            <consortium name="The Broad Institute Genome Sequencing Center for Infectious Disease"/>
            <person name="Wu L."/>
            <person name="Ma J."/>
        </authorList>
    </citation>
    <scope>NUCLEOTIDE SEQUENCE [LARGE SCALE GENOMIC DNA]</scope>
    <source>
        <strain evidence="2">CGMCC 1.19062</strain>
    </source>
</reference>
<evidence type="ECO:0000313" key="1">
    <source>
        <dbReference type="EMBL" id="MFD2262825.1"/>
    </source>
</evidence>
<evidence type="ECO:0000313" key="2">
    <source>
        <dbReference type="Proteomes" id="UP001597295"/>
    </source>
</evidence>
<dbReference type="Pfam" id="PF13589">
    <property type="entry name" value="HATPase_c_3"/>
    <property type="match status" value="1"/>
</dbReference>
<protein>
    <submittedName>
        <fullName evidence="1">ATP-binding protein</fullName>
    </submittedName>
</protein>
<dbReference type="RefSeq" id="WP_379875791.1">
    <property type="nucleotide sequence ID" value="NZ_JBHUIP010000005.1"/>
</dbReference>
<dbReference type="SUPFAM" id="SSF55874">
    <property type="entry name" value="ATPase domain of HSP90 chaperone/DNA topoisomerase II/histidine kinase"/>
    <property type="match status" value="1"/>
</dbReference>
<accession>A0ABW5DU99</accession>
<gene>
    <name evidence="1" type="ORF">ACFSM5_07995</name>
</gene>